<accession>A0A2S6IKR1</accession>
<gene>
    <name evidence="5" type="ORF">LY01_01517</name>
</gene>
<dbReference type="GO" id="GO:0004536">
    <property type="term" value="F:DNA nuclease activity"/>
    <property type="evidence" value="ECO:0007669"/>
    <property type="project" value="InterPro"/>
</dbReference>
<keyword evidence="5" id="KW-0255">Endonuclease</keyword>
<comment type="caution">
    <text evidence="5">The sequence shown here is derived from an EMBL/GenBank/DDBJ whole genome shotgun (WGS) entry which is preliminary data.</text>
</comment>
<dbReference type="PANTHER" id="PTHR11371">
    <property type="entry name" value="DEOXYRIBONUCLEASE"/>
    <property type="match status" value="1"/>
</dbReference>
<dbReference type="SMART" id="SM00476">
    <property type="entry name" value="DNaseIc"/>
    <property type="match status" value="1"/>
</dbReference>
<dbReference type="CDD" id="cd10283">
    <property type="entry name" value="MnuA_DNase1-like"/>
    <property type="match status" value="1"/>
</dbReference>
<reference evidence="5 6" key="1">
    <citation type="submission" date="2018-02" db="EMBL/GenBank/DDBJ databases">
        <title>Genomic Encyclopedia of Archaeal and Bacterial Type Strains, Phase II (KMG-II): from individual species to whole genera.</title>
        <authorList>
            <person name="Goeker M."/>
        </authorList>
    </citation>
    <scope>NUCLEOTIDE SEQUENCE [LARGE SCALE GENOMIC DNA]</scope>
    <source>
        <strain evidence="5 6">DSM 16809</strain>
    </source>
</reference>
<dbReference type="GO" id="GO:0004519">
    <property type="term" value="F:endonuclease activity"/>
    <property type="evidence" value="ECO:0007669"/>
    <property type="project" value="UniProtKB-KW"/>
</dbReference>
<organism evidence="5 6">
    <name type="scientific">Nonlabens xylanidelens</name>
    <dbReference type="NCBI Taxonomy" id="191564"/>
    <lineage>
        <taxon>Bacteria</taxon>
        <taxon>Pseudomonadati</taxon>
        <taxon>Bacteroidota</taxon>
        <taxon>Flavobacteriia</taxon>
        <taxon>Flavobacteriales</taxon>
        <taxon>Flavobacteriaceae</taxon>
        <taxon>Nonlabens</taxon>
    </lineage>
</organism>
<sequence length="261" mass="29849">MPNLVSAQDEIALVSWNIRDFGKTKSAEEIEQIGAILKEYDVIALQEVVSGYGGSQAVARLADYLNRTGSKWDYSISNPTKSPKYKTEKYAFLWKTSKVKVIEKAKLITDLDECVYREPYQVKLESKKGSKGSFTLLNYHSRKHSEQPEIEVSCINDYMMNHKNENIILAGDFNLTIDHNVFDKIKNDSYKACLNGNRTTLKRLCKDGNYLNHAIDNIIYNAAKNELMDCGTIDFVKECGQLESMRMLSDHLPVYMRFKSN</sequence>
<dbReference type="GO" id="GO:0006308">
    <property type="term" value="P:DNA catabolic process"/>
    <property type="evidence" value="ECO:0007669"/>
    <property type="project" value="InterPro"/>
</dbReference>
<dbReference type="Gene3D" id="3.60.10.10">
    <property type="entry name" value="Endonuclease/exonuclease/phosphatase"/>
    <property type="match status" value="1"/>
</dbReference>
<evidence type="ECO:0000313" key="5">
    <source>
        <dbReference type="EMBL" id="PPK94765.1"/>
    </source>
</evidence>
<evidence type="ECO:0000256" key="1">
    <source>
        <dbReference type="ARBA" id="ARBA00007359"/>
    </source>
</evidence>
<comment type="similarity">
    <text evidence="1">Belongs to the DNase I family.</text>
</comment>
<dbReference type="Pfam" id="PF03372">
    <property type="entry name" value="Exo_endo_phos"/>
    <property type="match status" value="1"/>
</dbReference>
<dbReference type="GO" id="GO:0004527">
    <property type="term" value="F:exonuclease activity"/>
    <property type="evidence" value="ECO:0007669"/>
    <property type="project" value="UniProtKB-KW"/>
</dbReference>
<dbReference type="SUPFAM" id="SSF56219">
    <property type="entry name" value="DNase I-like"/>
    <property type="match status" value="1"/>
</dbReference>
<dbReference type="AlphaFoldDB" id="A0A2S6IKR1"/>
<dbReference type="InterPro" id="IPR005135">
    <property type="entry name" value="Endo/exonuclease/phosphatase"/>
</dbReference>
<dbReference type="Proteomes" id="UP000239002">
    <property type="component" value="Unassembled WGS sequence"/>
</dbReference>
<name>A0A2S6IKR1_9FLAO</name>
<keyword evidence="5" id="KW-0269">Exonuclease</keyword>
<dbReference type="InterPro" id="IPR036691">
    <property type="entry name" value="Endo/exonu/phosph_ase_sf"/>
</dbReference>
<keyword evidence="3 5" id="KW-0378">Hydrolase</keyword>
<dbReference type="EMBL" id="PTJE01000003">
    <property type="protein sequence ID" value="PPK94765.1"/>
    <property type="molecule type" value="Genomic_DNA"/>
</dbReference>
<evidence type="ECO:0000313" key="6">
    <source>
        <dbReference type="Proteomes" id="UP000239002"/>
    </source>
</evidence>
<feature type="domain" description="Endonuclease/exonuclease/phosphatase" evidence="4">
    <location>
        <begin position="14"/>
        <end position="202"/>
    </location>
</feature>
<keyword evidence="2" id="KW-0540">Nuclease</keyword>
<proteinExistence type="inferred from homology"/>
<protein>
    <submittedName>
        <fullName evidence="5">Endonuclease/exonuclease/phosphatase family metal-dependent hydrolase</fullName>
    </submittedName>
</protein>
<evidence type="ECO:0000256" key="3">
    <source>
        <dbReference type="ARBA" id="ARBA00022801"/>
    </source>
</evidence>
<dbReference type="PANTHER" id="PTHR11371:SF31">
    <property type="entry name" value="EXTRACELLULAR NUCLEASE"/>
    <property type="match status" value="1"/>
</dbReference>
<evidence type="ECO:0000256" key="2">
    <source>
        <dbReference type="ARBA" id="ARBA00022722"/>
    </source>
</evidence>
<keyword evidence="6" id="KW-1185">Reference proteome</keyword>
<dbReference type="InterPro" id="IPR016202">
    <property type="entry name" value="DNase_I"/>
</dbReference>
<evidence type="ECO:0000259" key="4">
    <source>
        <dbReference type="Pfam" id="PF03372"/>
    </source>
</evidence>